<comment type="catalytic activity">
    <reaction evidence="6">
        <text>UDP-alpha-D-glucose + 2 NAD(+) + H2O = UDP-alpha-D-glucuronate + 2 NADH + 3 H(+)</text>
        <dbReference type="Rhea" id="RHEA:23596"/>
        <dbReference type="ChEBI" id="CHEBI:15377"/>
        <dbReference type="ChEBI" id="CHEBI:15378"/>
        <dbReference type="ChEBI" id="CHEBI:57540"/>
        <dbReference type="ChEBI" id="CHEBI:57945"/>
        <dbReference type="ChEBI" id="CHEBI:58052"/>
        <dbReference type="ChEBI" id="CHEBI:58885"/>
        <dbReference type="EC" id="1.1.1.22"/>
    </reaction>
</comment>
<reference evidence="8 9" key="1">
    <citation type="journal article" date="2021" name="Nat. Commun.">
        <title>Genetic determinants of endophytism in the Arabidopsis root mycobiome.</title>
        <authorList>
            <person name="Mesny F."/>
            <person name="Miyauchi S."/>
            <person name="Thiergart T."/>
            <person name="Pickel B."/>
            <person name="Atanasova L."/>
            <person name="Karlsson M."/>
            <person name="Huettel B."/>
            <person name="Barry K.W."/>
            <person name="Haridas S."/>
            <person name="Chen C."/>
            <person name="Bauer D."/>
            <person name="Andreopoulos W."/>
            <person name="Pangilinan J."/>
            <person name="LaButti K."/>
            <person name="Riley R."/>
            <person name="Lipzen A."/>
            <person name="Clum A."/>
            <person name="Drula E."/>
            <person name="Henrissat B."/>
            <person name="Kohler A."/>
            <person name="Grigoriev I.V."/>
            <person name="Martin F.M."/>
            <person name="Hacquard S."/>
        </authorList>
    </citation>
    <scope>NUCLEOTIDE SEQUENCE [LARGE SCALE GENOMIC DNA]</scope>
    <source>
        <strain evidence="8 9">MPI-SDFR-AT-0080</strain>
    </source>
</reference>
<comment type="similarity">
    <text evidence="2">Belongs to the UDP-glucose/GDP-mannose dehydrogenase family.</text>
</comment>
<dbReference type="Gene3D" id="3.40.50.720">
    <property type="entry name" value="NAD(P)-binding Rossmann-like Domain"/>
    <property type="match status" value="2"/>
</dbReference>
<dbReference type="SUPFAM" id="SSF51735">
    <property type="entry name" value="NAD(P)-binding Rossmann-fold domains"/>
    <property type="match status" value="1"/>
</dbReference>
<comment type="pathway">
    <text evidence="1">Nucleotide-sugar biosynthesis; UDP-alpha-D-glucuronate biosynthesis; UDP-alpha-D-glucuronate from UDP-alpha-D-glucose: step 1/1.</text>
</comment>
<organism evidence="8 9">
    <name type="scientific">Macrophomina phaseolina</name>
    <dbReference type="NCBI Taxonomy" id="35725"/>
    <lineage>
        <taxon>Eukaryota</taxon>
        <taxon>Fungi</taxon>
        <taxon>Dikarya</taxon>
        <taxon>Ascomycota</taxon>
        <taxon>Pezizomycotina</taxon>
        <taxon>Dothideomycetes</taxon>
        <taxon>Dothideomycetes incertae sedis</taxon>
        <taxon>Botryosphaeriales</taxon>
        <taxon>Botryosphaeriaceae</taxon>
        <taxon>Macrophomina</taxon>
    </lineage>
</organism>
<dbReference type="InterPro" id="IPR001732">
    <property type="entry name" value="UDP-Glc/GDP-Man_DH_N"/>
</dbReference>
<keyword evidence="5" id="KW-0520">NAD</keyword>
<evidence type="ECO:0000256" key="4">
    <source>
        <dbReference type="ARBA" id="ARBA00023002"/>
    </source>
</evidence>
<evidence type="ECO:0000256" key="5">
    <source>
        <dbReference type="ARBA" id="ARBA00023027"/>
    </source>
</evidence>
<dbReference type="InterPro" id="IPR014027">
    <property type="entry name" value="UDP-Glc/GDP-Man_DH_C"/>
</dbReference>
<proteinExistence type="inferred from homology"/>
<dbReference type="Pfam" id="PF03721">
    <property type="entry name" value="UDPG_MGDP_dh_N"/>
    <property type="match status" value="1"/>
</dbReference>
<dbReference type="InterPro" id="IPR028356">
    <property type="entry name" value="UDPglc_DH_euk"/>
</dbReference>
<dbReference type="InterPro" id="IPR008927">
    <property type="entry name" value="6-PGluconate_DH-like_C_sf"/>
</dbReference>
<gene>
    <name evidence="8" type="ORF">B0J12DRAFT_716713</name>
</gene>
<dbReference type="SMART" id="SM00984">
    <property type="entry name" value="UDPG_MGDP_dh_C"/>
    <property type="match status" value="1"/>
</dbReference>
<dbReference type="InterPro" id="IPR014026">
    <property type="entry name" value="UDP-Glc/GDP-Man_DH_dimer"/>
</dbReference>
<accession>A0ABQ8GP42</accession>
<dbReference type="Pfam" id="PF00984">
    <property type="entry name" value="UDPG_MGDP_dh"/>
    <property type="match status" value="1"/>
</dbReference>
<dbReference type="Gene3D" id="1.20.5.100">
    <property type="entry name" value="Cytochrome c1, transmembrane anchor, C-terminal"/>
    <property type="match status" value="1"/>
</dbReference>
<keyword evidence="9" id="KW-1185">Reference proteome</keyword>
<dbReference type="NCBIfam" id="TIGR03026">
    <property type="entry name" value="NDP-sugDHase"/>
    <property type="match status" value="1"/>
</dbReference>
<evidence type="ECO:0000313" key="8">
    <source>
        <dbReference type="EMBL" id="KAH7061532.1"/>
    </source>
</evidence>
<dbReference type="SUPFAM" id="SSF52413">
    <property type="entry name" value="UDP-glucose/GDP-mannose dehydrogenase C-terminal domain"/>
    <property type="match status" value="1"/>
</dbReference>
<evidence type="ECO:0000313" key="9">
    <source>
        <dbReference type="Proteomes" id="UP000774617"/>
    </source>
</evidence>
<dbReference type="PIRSF" id="PIRSF500134">
    <property type="entry name" value="UDPglc_DH_bac"/>
    <property type="match status" value="1"/>
</dbReference>
<dbReference type="PANTHER" id="PTHR11374">
    <property type="entry name" value="UDP-GLUCOSE DEHYDROGENASE/UDP-MANNAC DEHYDROGENASE"/>
    <property type="match status" value="1"/>
</dbReference>
<dbReference type="Pfam" id="PF03720">
    <property type="entry name" value="UDPG_MGDP_dh_C"/>
    <property type="match status" value="1"/>
</dbReference>
<dbReference type="EC" id="1.1.1.22" evidence="3"/>
<dbReference type="PANTHER" id="PTHR11374:SF3">
    <property type="entry name" value="UDP-GLUCOSE 6-DEHYDROGENASE"/>
    <property type="match status" value="1"/>
</dbReference>
<keyword evidence="4" id="KW-0560">Oxidoreductase</keyword>
<dbReference type="EMBL" id="JAGTJR010000004">
    <property type="protein sequence ID" value="KAH7061532.1"/>
    <property type="molecule type" value="Genomic_DNA"/>
</dbReference>
<protein>
    <recommendedName>
        <fullName evidence="3">UDP-glucose 6-dehydrogenase</fullName>
        <ecNumber evidence="3">1.1.1.22</ecNumber>
    </recommendedName>
</protein>
<dbReference type="Proteomes" id="UP000774617">
    <property type="component" value="Unassembled WGS sequence"/>
</dbReference>
<evidence type="ECO:0000256" key="1">
    <source>
        <dbReference type="ARBA" id="ARBA00004701"/>
    </source>
</evidence>
<evidence type="ECO:0000256" key="2">
    <source>
        <dbReference type="ARBA" id="ARBA00006601"/>
    </source>
</evidence>
<dbReference type="InterPro" id="IPR036220">
    <property type="entry name" value="UDP-Glc/GDP-Man_DH_C_sf"/>
</dbReference>
<dbReference type="InterPro" id="IPR036291">
    <property type="entry name" value="NAD(P)-bd_dom_sf"/>
</dbReference>
<dbReference type="InterPro" id="IPR017476">
    <property type="entry name" value="UDP-Glc/GDP-Man"/>
</dbReference>
<evidence type="ECO:0000256" key="6">
    <source>
        <dbReference type="ARBA" id="ARBA00047473"/>
    </source>
</evidence>
<evidence type="ECO:0000256" key="3">
    <source>
        <dbReference type="ARBA" id="ARBA00012954"/>
    </source>
</evidence>
<dbReference type="PIRSF" id="PIRSF000124">
    <property type="entry name" value="UDPglc_GDPman_dh"/>
    <property type="match status" value="1"/>
</dbReference>
<feature type="domain" description="UDP-glucose/GDP-mannose dehydrogenase C-terminal" evidence="7">
    <location>
        <begin position="377"/>
        <end position="477"/>
    </location>
</feature>
<dbReference type="InterPro" id="IPR028357">
    <property type="entry name" value="UDPglc_DH_bac"/>
</dbReference>
<dbReference type="SUPFAM" id="SSF48179">
    <property type="entry name" value="6-phosphogluconate dehydrogenase C-terminal domain-like"/>
    <property type="match status" value="1"/>
</dbReference>
<comment type="caution">
    <text evidence="8">The sequence shown here is derived from an EMBL/GenBank/DDBJ whole genome shotgun (WGS) entry which is preliminary data.</text>
</comment>
<sequence>MSSSPSQDDYYFSSTSGSFCSSPVSVSTPITPPDPETFLSVCCVGAGFVGGPTAAIIAYHNRSIQVNVVDLDARKIRKWNSAHLPVHEPGLQDVVRVVRDGCGEFGGKEQRKPNLIFSTDVIGHISSADIIFLAVNTPTKERGQGAGRAADLSALEAATRSVALAAKPGAIIVEKSTVPVRTADVVRRTLALHRPQEHFEVLSNPEFLAEGTAVSDLMNPDRVLIGSAPTMSGAAAAEVLSSVYEAWVPRERICTTTLYSSELTKLTANAMLAQRISSINSIAAVCEATGADVHEIARVVGMDHRVGSQFLGAGVGFGGSCFKKDISNLVYIAESLHLPAVAAYWDQVLKMNEWQQTRFADRIINCLNGSLRRKKVTILGYAFKANTNDTRETPAVEVIRKLLPESPKEIAIYDPGCNTLDVMNGLQAIFGSEAEHIVPYSDPYAACSGAAALAIVTEWDQFRLGTQKKQAAGGLKAAMPQLMRAAVDRNLRPDLPCPDDCNDCLQGSVLKAAPQSISTSQRLDYRRIAGAMQTPKWIFDGRGVINRNSLERLEAGFVLESVGVGN</sequence>
<name>A0ABQ8GP42_9PEZI</name>
<evidence type="ECO:0000259" key="7">
    <source>
        <dbReference type="SMART" id="SM00984"/>
    </source>
</evidence>